<evidence type="ECO:0000259" key="5">
    <source>
        <dbReference type="SMART" id="SM00939"/>
    </source>
</evidence>
<dbReference type="GO" id="GO:0016787">
    <property type="term" value="F:hydrolase activity"/>
    <property type="evidence" value="ECO:0007669"/>
    <property type="project" value="UniProtKB-KW"/>
</dbReference>
<name>A0ABP6CIB5_9ACTN</name>
<dbReference type="SMART" id="SM00939">
    <property type="entry name" value="PepX_C"/>
    <property type="match status" value="1"/>
</dbReference>
<dbReference type="RefSeq" id="WP_344545950.1">
    <property type="nucleotide sequence ID" value="NZ_BAAATD010000009.1"/>
</dbReference>
<evidence type="ECO:0000256" key="1">
    <source>
        <dbReference type="ARBA" id="ARBA00008645"/>
    </source>
</evidence>
<dbReference type="PANTHER" id="PTHR22946">
    <property type="entry name" value="DIENELACTONE HYDROLASE DOMAIN-CONTAINING PROTEIN-RELATED"/>
    <property type="match status" value="1"/>
</dbReference>
<dbReference type="Gene3D" id="3.40.50.1820">
    <property type="entry name" value="alpha/beta hydrolase"/>
    <property type="match status" value="1"/>
</dbReference>
<evidence type="ECO:0000256" key="4">
    <source>
        <dbReference type="SAM" id="SignalP"/>
    </source>
</evidence>
<dbReference type="InterPro" id="IPR000383">
    <property type="entry name" value="Xaa-Pro-like_dom"/>
</dbReference>
<dbReference type="InterPro" id="IPR008979">
    <property type="entry name" value="Galactose-bd-like_sf"/>
</dbReference>
<evidence type="ECO:0000313" key="6">
    <source>
        <dbReference type="EMBL" id="GAA2617709.1"/>
    </source>
</evidence>
<feature type="chain" id="PRO_5046889299" evidence="4">
    <location>
        <begin position="28"/>
        <end position="536"/>
    </location>
</feature>
<comment type="caution">
    <text evidence="6">The sequence shown here is derived from an EMBL/GenBank/DDBJ whole genome shotgun (WGS) entry which is preliminary data.</text>
</comment>
<accession>A0ABP6CIB5</accession>
<dbReference type="Proteomes" id="UP001501509">
    <property type="component" value="Unassembled WGS sequence"/>
</dbReference>
<dbReference type="PANTHER" id="PTHR22946:SF9">
    <property type="entry name" value="POLYKETIDE TRANSFERASE AF380"/>
    <property type="match status" value="1"/>
</dbReference>
<dbReference type="Gene3D" id="2.60.120.260">
    <property type="entry name" value="Galactose-binding domain-like"/>
    <property type="match status" value="1"/>
</dbReference>
<keyword evidence="2 6" id="KW-0378">Hydrolase</keyword>
<keyword evidence="4" id="KW-0732">Signal</keyword>
<protein>
    <submittedName>
        <fullName evidence="6">CocE/NonD family hydrolase</fullName>
    </submittedName>
</protein>
<dbReference type="Pfam" id="PF08530">
    <property type="entry name" value="PepX_C"/>
    <property type="match status" value="1"/>
</dbReference>
<dbReference type="InterPro" id="IPR013736">
    <property type="entry name" value="Xaa-Pro_dipept_C"/>
</dbReference>
<keyword evidence="7" id="KW-1185">Reference proteome</keyword>
<dbReference type="EMBL" id="BAAATD010000009">
    <property type="protein sequence ID" value="GAA2617709.1"/>
    <property type="molecule type" value="Genomic_DNA"/>
</dbReference>
<feature type="domain" description="Xaa-Pro dipeptidyl-peptidase C-terminal" evidence="5">
    <location>
        <begin position="303"/>
        <end position="535"/>
    </location>
</feature>
<reference evidence="7" key="1">
    <citation type="journal article" date="2019" name="Int. J. Syst. Evol. Microbiol.">
        <title>The Global Catalogue of Microorganisms (GCM) 10K type strain sequencing project: providing services to taxonomists for standard genome sequencing and annotation.</title>
        <authorList>
            <consortium name="The Broad Institute Genomics Platform"/>
            <consortium name="The Broad Institute Genome Sequencing Center for Infectious Disease"/>
            <person name="Wu L."/>
            <person name="Ma J."/>
        </authorList>
    </citation>
    <scope>NUCLEOTIDE SEQUENCE [LARGE SCALE GENOMIC DNA]</scope>
    <source>
        <strain evidence="7">JCM 6833</strain>
    </source>
</reference>
<gene>
    <name evidence="6" type="ORF">GCM10010411_61270</name>
</gene>
<dbReference type="InterPro" id="IPR050261">
    <property type="entry name" value="FrsA_esterase"/>
</dbReference>
<proteinExistence type="inferred from homology"/>
<dbReference type="Pfam" id="PF02129">
    <property type="entry name" value="Peptidase_S15"/>
    <property type="match status" value="1"/>
</dbReference>
<dbReference type="SUPFAM" id="SSF49785">
    <property type="entry name" value="Galactose-binding domain-like"/>
    <property type="match status" value="1"/>
</dbReference>
<feature type="region of interest" description="Disordered" evidence="3">
    <location>
        <begin position="517"/>
        <end position="536"/>
    </location>
</feature>
<evidence type="ECO:0000256" key="2">
    <source>
        <dbReference type="ARBA" id="ARBA00022801"/>
    </source>
</evidence>
<dbReference type="SUPFAM" id="SSF53474">
    <property type="entry name" value="alpha/beta-Hydrolases"/>
    <property type="match status" value="1"/>
</dbReference>
<sequence>MKRRPLLLLAACALVAGLVAPPAPAAAATTAPTTGFRFFDLTARDGVKLKANVIEPASPGRHPAIVFPASWAANDFEYLLQANKLAARGYVVLSMTPRGLFGSGGEIDVAGPKDLADISAAYDWLIANTRADPGRLGVAGISYGGDMALQMAAYDKRTKAVGGLSAYADLAGSLYPNRTRVSLTVPSLWTVGRVLGRPSAEFTEMMKAFQRVEHEDDPRTQKILAWAGARSASTRVDEINRNGTAVFLANGWGDSFFPPNQFVDFFNRLTVPHKHLEFTPADHATGEATGLAGLPNPVWDSFTRFFDKHLAGRTDVPQDAPVVLTPKVNKPGLQNPFDPGTREPYADWAAIAKRTERFTLSSGEKLDQGTGGPDAQVTIRAGQGTGADSGLHFVTNAIEQFTGIAPTIRTSGIARADGAVWQSSRLAGGRAIRGDVRLRTNVTTTAPINSFFAYLYDVDAGGTGRLITYAPYTLRDVAPGVPLPVDLRLQSTGYDLPSGHRLALVIDTKDFRSMDAGKPGSSLTFSGPSSLDLPVR</sequence>
<evidence type="ECO:0000313" key="7">
    <source>
        <dbReference type="Proteomes" id="UP001501509"/>
    </source>
</evidence>
<organism evidence="6 7">
    <name type="scientific">Actinomadura fulvescens</name>
    <dbReference type="NCBI Taxonomy" id="46160"/>
    <lineage>
        <taxon>Bacteria</taxon>
        <taxon>Bacillati</taxon>
        <taxon>Actinomycetota</taxon>
        <taxon>Actinomycetes</taxon>
        <taxon>Streptosporangiales</taxon>
        <taxon>Thermomonosporaceae</taxon>
        <taxon>Actinomadura</taxon>
    </lineage>
</organism>
<comment type="similarity">
    <text evidence="1">Belongs to the AB hydrolase superfamily.</text>
</comment>
<feature type="signal peptide" evidence="4">
    <location>
        <begin position="1"/>
        <end position="27"/>
    </location>
</feature>
<evidence type="ECO:0000256" key="3">
    <source>
        <dbReference type="SAM" id="MobiDB-lite"/>
    </source>
</evidence>
<dbReference type="InterPro" id="IPR029058">
    <property type="entry name" value="AB_hydrolase_fold"/>
</dbReference>